<dbReference type="InterPro" id="IPR012337">
    <property type="entry name" value="RNaseH-like_sf"/>
</dbReference>
<proteinExistence type="predicted"/>
<feature type="region of interest" description="Disordered" evidence="1">
    <location>
        <begin position="238"/>
        <end position="272"/>
    </location>
</feature>
<reference evidence="3 4" key="1">
    <citation type="submission" date="2017-12" db="EMBL/GenBank/DDBJ databases">
        <title>Hemimetabolous genomes reveal molecular basis of termite eusociality.</title>
        <authorList>
            <person name="Harrison M.C."/>
            <person name="Jongepier E."/>
            <person name="Robertson H.M."/>
            <person name="Arning N."/>
            <person name="Bitard-Feildel T."/>
            <person name="Chao H."/>
            <person name="Childers C.P."/>
            <person name="Dinh H."/>
            <person name="Doddapaneni H."/>
            <person name="Dugan S."/>
            <person name="Gowin J."/>
            <person name="Greiner C."/>
            <person name="Han Y."/>
            <person name="Hu H."/>
            <person name="Hughes D.S.T."/>
            <person name="Huylmans A.-K."/>
            <person name="Kemena C."/>
            <person name="Kremer L.P.M."/>
            <person name="Lee S.L."/>
            <person name="Lopez-Ezquerra A."/>
            <person name="Mallet L."/>
            <person name="Monroy-Kuhn J.M."/>
            <person name="Moser A."/>
            <person name="Murali S.C."/>
            <person name="Muzny D.M."/>
            <person name="Otani S."/>
            <person name="Piulachs M.-D."/>
            <person name="Poelchau M."/>
            <person name="Qu J."/>
            <person name="Schaub F."/>
            <person name="Wada-Katsumata A."/>
            <person name="Worley K.C."/>
            <person name="Xie Q."/>
            <person name="Ylla G."/>
            <person name="Poulsen M."/>
            <person name="Gibbs R.A."/>
            <person name="Schal C."/>
            <person name="Richards S."/>
            <person name="Belles X."/>
            <person name="Korb J."/>
            <person name="Bornberg-Bauer E."/>
        </authorList>
    </citation>
    <scope>NUCLEOTIDE SEQUENCE [LARGE SCALE GENOMIC DNA]</scope>
    <source>
        <tissue evidence="3">Whole body</tissue>
    </source>
</reference>
<dbReference type="Gene3D" id="3.30.420.10">
    <property type="entry name" value="Ribonuclease H-like superfamily/Ribonuclease H"/>
    <property type="match status" value="1"/>
</dbReference>
<dbReference type="PANTHER" id="PTHR38681:SF1">
    <property type="entry name" value="RETROVIRUS-RELATED POL POLYPROTEIN FROM TRANSPOSON 412-LIKE PROTEIN"/>
    <property type="match status" value="1"/>
</dbReference>
<dbReference type="Proteomes" id="UP000235965">
    <property type="component" value="Unassembled WGS sequence"/>
</dbReference>
<dbReference type="EMBL" id="NEVH01013591">
    <property type="protein sequence ID" value="PNF28406.1"/>
    <property type="molecule type" value="Genomic_DNA"/>
</dbReference>
<name>A0A2J7QIK5_9NEOP</name>
<protein>
    <recommendedName>
        <fullName evidence="2">Integrase catalytic domain-containing protein</fullName>
    </recommendedName>
</protein>
<keyword evidence="4" id="KW-1185">Reference proteome</keyword>
<comment type="caution">
    <text evidence="3">The sequence shown here is derived from an EMBL/GenBank/DDBJ whole genome shotgun (WGS) entry which is preliminary data.</text>
</comment>
<dbReference type="PROSITE" id="PS50994">
    <property type="entry name" value="INTEGRASE"/>
    <property type="match status" value="1"/>
</dbReference>
<dbReference type="AlphaFoldDB" id="A0A2J7QIK5"/>
<dbReference type="InterPro" id="IPR001584">
    <property type="entry name" value="Integrase_cat-core"/>
</dbReference>
<evidence type="ECO:0000313" key="3">
    <source>
        <dbReference type="EMBL" id="PNF28406.1"/>
    </source>
</evidence>
<evidence type="ECO:0000313" key="4">
    <source>
        <dbReference type="Proteomes" id="UP000235965"/>
    </source>
</evidence>
<evidence type="ECO:0000256" key="1">
    <source>
        <dbReference type="SAM" id="MobiDB-lite"/>
    </source>
</evidence>
<gene>
    <name evidence="3" type="ORF">B7P43_G16401</name>
</gene>
<dbReference type="GO" id="GO:0003676">
    <property type="term" value="F:nucleic acid binding"/>
    <property type="evidence" value="ECO:0007669"/>
    <property type="project" value="InterPro"/>
</dbReference>
<accession>A0A2J7QIK5</accession>
<dbReference type="GO" id="GO:0015074">
    <property type="term" value="P:DNA integration"/>
    <property type="evidence" value="ECO:0007669"/>
    <property type="project" value="InterPro"/>
</dbReference>
<dbReference type="OrthoDB" id="422540at2759"/>
<dbReference type="InterPro" id="IPR036397">
    <property type="entry name" value="RNaseH_sf"/>
</dbReference>
<dbReference type="STRING" id="105785.A0A2J7QIK5"/>
<sequence length="272" mass="30202">TDQGRQFKSQLFTSLARLCGIHLSRTTAHHPAANRLAERFHLTLKAAIMCHADQQWTEVLPLVLLGIRTAFKEDLQALVAELMYGEPLRVPSELLIPTTKPADAAQLIIELRQHMARLRPIPASRHASPATFMHRDLGNCTHVFLQQDAARRVLETPYRGPYQVLTRRDKTMQILVHDRPVTVSTDRVKPAYMLNESSHGAHTTFNPTTIAPALPATPPQLAAKSTRCGRQIASLLASTAEQTSPRGGDVGASPQHLADNRHPFQKVPNRQL</sequence>
<dbReference type="SUPFAM" id="SSF53098">
    <property type="entry name" value="Ribonuclease H-like"/>
    <property type="match status" value="1"/>
</dbReference>
<feature type="non-terminal residue" evidence="3">
    <location>
        <position position="1"/>
    </location>
</feature>
<dbReference type="InParanoid" id="A0A2J7QIK5"/>
<organism evidence="3 4">
    <name type="scientific">Cryptotermes secundus</name>
    <dbReference type="NCBI Taxonomy" id="105785"/>
    <lineage>
        <taxon>Eukaryota</taxon>
        <taxon>Metazoa</taxon>
        <taxon>Ecdysozoa</taxon>
        <taxon>Arthropoda</taxon>
        <taxon>Hexapoda</taxon>
        <taxon>Insecta</taxon>
        <taxon>Pterygota</taxon>
        <taxon>Neoptera</taxon>
        <taxon>Polyneoptera</taxon>
        <taxon>Dictyoptera</taxon>
        <taxon>Blattodea</taxon>
        <taxon>Blattoidea</taxon>
        <taxon>Termitoidae</taxon>
        <taxon>Kalotermitidae</taxon>
        <taxon>Cryptotermitinae</taxon>
        <taxon>Cryptotermes</taxon>
    </lineage>
</organism>
<dbReference type="PANTHER" id="PTHR38681">
    <property type="entry name" value="RETROVIRUS-RELATED POL POLYPROTEIN FROM TRANSPOSON 412-LIKE PROTEIN-RELATED"/>
    <property type="match status" value="1"/>
</dbReference>
<feature type="domain" description="Integrase catalytic" evidence="2">
    <location>
        <begin position="1"/>
        <end position="99"/>
    </location>
</feature>
<evidence type="ECO:0000259" key="2">
    <source>
        <dbReference type="PROSITE" id="PS50994"/>
    </source>
</evidence>